<accession>A0A6J1M237</accession>
<proteinExistence type="predicted"/>
<dbReference type="GeneID" id="111600931"/>
<evidence type="ECO:0000313" key="1">
    <source>
        <dbReference type="Proteomes" id="UP000504633"/>
    </source>
</evidence>
<evidence type="ECO:0000313" key="2">
    <source>
        <dbReference type="RefSeq" id="XP_023173067.1"/>
    </source>
</evidence>
<name>A0A6J1M237_DROHY</name>
<reference evidence="2" key="1">
    <citation type="submission" date="2025-08" db="UniProtKB">
        <authorList>
            <consortium name="RefSeq"/>
        </authorList>
    </citation>
    <scope>IDENTIFICATION</scope>
    <source>
        <strain evidence="2">15085-1641.00</strain>
        <tissue evidence="2">Whole body</tissue>
    </source>
</reference>
<keyword evidence="1" id="KW-1185">Reference proteome</keyword>
<dbReference type="RefSeq" id="XP_023173067.1">
    <property type="nucleotide sequence ID" value="XM_023317299.2"/>
</dbReference>
<dbReference type="Proteomes" id="UP000504633">
    <property type="component" value="Unplaced"/>
</dbReference>
<sequence length="139" mass="16206">MLAHRRAAAIPRLSGAANYREWSQKVELNMRIQETWPAVIGPPVPIETEIELEDYIYVASRKHIYIQCPELLNRNAKLFLFRFIEPTIITSEFIDMSVPCIWRTLKRYYGHVKSDFKRKSSAISHKKCKKPKIVSRCGA</sequence>
<gene>
    <name evidence="2" type="primary">LOC111600931</name>
</gene>
<dbReference type="OMA" id="IDMSVPC"/>
<dbReference type="OrthoDB" id="7822758at2759"/>
<dbReference type="KEGG" id="dhe:111600931"/>
<dbReference type="AlphaFoldDB" id="A0A6J1M237"/>
<protein>
    <submittedName>
        <fullName evidence="2">Uncharacterized protein LOC111600931</fullName>
    </submittedName>
</protein>
<organism evidence="1 2">
    <name type="scientific">Drosophila hydei</name>
    <name type="common">Fruit fly</name>
    <dbReference type="NCBI Taxonomy" id="7224"/>
    <lineage>
        <taxon>Eukaryota</taxon>
        <taxon>Metazoa</taxon>
        <taxon>Ecdysozoa</taxon>
        <taxon>Arthropoda</taxon>
        <taxon>Hexapoda</taxon>
        <taxon>Insecta</taxon>
        <taxon>Pterygota</taxon>
        <taxon>Neoptera</taxon>
        <taxon>Endopterygota</taxon>
        <taxon>Diptera</taxon>
        <taxon>Brachycera</taxon>
        <taxon>Muscomorpha</taxon>
        <taxon>Ephydroidea</taxon>
        <taxon>Drosophilidae</taxon>
        <taxon>Drosophila</taxon>
    </lineage>
</organism>